<proteinExistence type="predicted"/>
<dbReference type="STRING" id="151549.A0A4C1YPH6"/>
<dbReference type="EMBL" id="BGZK01001359">
    <property type="protein sequence ID" value="GBP78166.1"/>
    <property type="molecule type" value="Genomic_DNA"/>
</dbReference>
<evidence type="ECO:0000259" key="1">
    <source>
        <dbReference type="Pfam" id="PF25298"/>
    </source>
</evidence>
<dbReference type="OrthoDB" id="7490514at2759"/>
<dbReference type="Pfam" id="PF25298">
    <property type="entry name" value="Baculo_FP_2nd"/>
    <property type="match status" value="1"/>
</dbReference>
<evidence type="ECO:0000313" key="2">
    <source>
        <dbReference type="EMBL" id="GBP78166.1"/>
    </source>
</evidence>
<keyword evidence="3" id="KW-1185">Reference proteome</keyword>
<evidence type="ECO:0000313" key="3">
    <source>
        <dbReference type="Proteomes" id="UP000299102"/>
    </source>
</evidence>
<dbReference type="AlphaFoldDB" id="A0A4C1YPH6"/>
<dbReference type="InterPro" id="IPR057251">
    <property type="entry name" value="FP_C"/>
</dbReference>
<feature type="domain" description="FP protein C-terminal" evidence="1">
    <location>
        <begin position="87"/>
        <end position="121"/>
    </location>
</feature>
<reference evidence="2 3" key="1">
    <citation type="journal article" date="2019" name="Commun. Biol.">
        <title>The bagworm genome reveals a unique fibroin gene that provides high tensile strength.</title>
        <authorList>
            <person name="Kono N."/>
            <person name="Nakamura H."/>
            <person name="Ohtoshi R."/>
            <person name="Tomita M."/>
            <person name="Numata K."/>
            <person name="Arakawa K."/>
        </authorList>
    </citation>
    <scope>NUCLEOTIDE SEQUENCE [LARGE SCALE GENOMIC DNA]</scope>
</reference>
<dbReference type="Proteomes" id="UP000299102">
    <property type="component" value="Unassembled WGS sequence"/>
</dbReference>
<organism evidence="2 3">
    <name type="scientific">Eumeta variegata</name>
    <name type="common">Bagworm moth</name>
    <name type="synonym">Eumeta japonica</name>
    <dbReference type="NCBI Taxonomy" id="151549"/>
    <lineage>
        <taxon>Eukaryota</taxon>
        <taxon>Metazoa</taxon>
        <taxon>Ecdysozoa</taxon>
        <taxon>Arthropoda</taxon>
        <taxon>Hexapoda</taxon>
        <taxon>Insecta</taxon>
        <taxon>Pterygota</taxon>
        <taxon>Neoptera</taxon>
        <taxon>Endopterygota</taxon>
        <taxon>Lepidoptera</taxon>
        <taxon>Glossata</taxon>
        <taxon>Ditrysia</taxon>
        <taxon>Tineoidea</taxon>
        <taxon>Psychidae</taxon>
        <taxon>Oiketicinae</taxon>
        <taxon>Eumeta</taxon>
    </lineage>
</organism>
<accession>A0A4C1YPH6</accession>
<comment type="caution">
    <text evidence="2">The sequence shown here is derived from an EMBL/GenBank/DDBJ whole genome shotgun (WGS) entry which is preliminary data.</text>
</comment>
<sequence length="134" mass="15694">MHLILSVATKLGVSLDERDVVSVERVGMTRCTDSKNSERPHPLVVRLARRVHRNQLLAAAHMRRSITTAGMGFSSHERRLYVNERLTRFNLQIFHRVRRDSLNANWKYVWTRDGKIYARKGHEAGYRLRIETDI</sequence>
<protein>
    <recommendedName>
        <fullName evidence="1">FP protein C-terminal domain-containing protein</fullName>
    </recommendedName>
</protein>
<gene>
    <name evidence="2" type="ORF">EVAR_99201_1</name>
</gene>
<name>A0A4C1YPH6_EUMVA</name>